<dbReference type="AlphaFoldDB" id="A0A172ZBF8"/>
<evidence type="ECO:0000256" key="1">
    <source>
        <dbReference type="SAM" id="SignalP"/>
    </source>
</evidence>
<gene>
    <name evidence="2" type="ORF">AR543_02360</name>
</gene>
<organism evidence="2 3">
    <name type="scientific">Paenibacillus bovis</name>
    <dbReference type="NCBI Taxonomy" id="1616788"/>
    <lineage>
        <taxon>Bacteria</taxon>
        <taxon>Bacillati</taxon>
        <taxon>Bacillota</taxon>
        <taxon>Bacilli</taxon>
        <taxon>Bacillales</taxon>
        <taxon>Paenibacillaceae</taxon>
        <taxon>Paenibacillus</taxon>
    </lineage>
</organism>
<reference evidence="3" key="1">
    <citation type="submission" date="2015-10" db="EMBL/GenBank/DDBJ databases">
        <title>Genome of Paenibacillus bovis sp. nov.</title>
        <authorList>
            <person name="Wu Z."/>
            <person name="Gao C."/>
            <person name="Liu Z."/>
            <person name="Zheng H."/>
        </authorList>
    </citation>
    <scope>NUCLEOTIDE SEQUENCE [LARGE SCALE GENOMIC DNA]</scope>
    <source>
        <strain evidence="3">BD3526</strain>
    </source>
</reference>
<protein>
    <recommendedName>
        <fullName evidence="4">SbsA Ig-like domain-containing protein</fullName>
    </recommendedName>
</protein>
<dbReference type="OrthoDB" id="2626251at2"/>
<dbReference type="KEGG" id="pbv:AR543_02360"/>
<keyword evidence="3" id="KW-1185">Reference proteome</keyword>
<evidence type="ECO:0000313" key="3">
    <source>
        <dbReference type="Proteomes" id="UP000078148"/>
    </source>
</evidence>
<accession>A0A172ZBF8</accession>
<name>A0A172ZBF8_9BACL</name>
<evidence type="ECO:0000313" key="2">
    <source>
        <dbReference type="EMBL" id="ANF94986.1"/>
    </source>
</evidence>
<feature type="signal peptide" evidence="1">
    <location>
        <begin position="1"/>
        <end position="20"/>
    </location>
</feature>
<dbReference type="Proteomes" id="UP000078148">
    <property type="component" value="Chromosome"/>
</dbReference>
<dbReference type="EMBL" id="CP013023">
    <property type="protein sequence ID" value="ANF94986.1"/>
    <property type="molecule type" value="Genomic_DNA"/>
</dbReference>
<reference evidence="2 3" key="2">
    <citation type="journal article" date="2016" name="Int. J. Syst. Evol. Microbiol.">
        <title>Paenibacillus bovis sp. nov., isolated from raw yak (Bos grunniens) milk.</title>
        <authorList>
            <person name="Gao C."/>
            <person name="Han J."/>
            <person name="Liu Z."/>
            <person name="Xu X."/>
            <person name="Hang F."/>
            <person name="Wu Z."/>
        </authorList>
    </citation>
    <scope>NUCLEOTIDE SEQUENCE [LARGE SCALE GENOMIC DNA]</scope>
    <source>
        <strain evidence="2 3">BD3526</strain>
    </source>
</reference>
<proteinExistence type="predicted"/>
<evidence type="ECO:0008006" key="4">
    <source>
        <dbReference type="Google" id="ProtNLM"/>
    </source>
</evidence>
<feature type="chain" id="PRO_5039516199" description="SbsA Ig-like domain-containing protein" evidence="1">
    <location>
        <begin position="21"/>
        <end position="127"/>
    </location>
</feature>
<dbReference type="RefSeq" id="WP_060531506.1">
    <property type="nucleotide sequence ID" value="NZ_CP013023.1"/>
</dbReference>
<sequence length="127" mass="13002">MKKVIVVLTAAALAWSVSGAAEVSAASLQPTAVEASALQDATVTVTFTPDIHAGSGGMHTQDLSQTFRGLGGRFGMNGSSWRILQGSNVVRLSGSDAIMIGYGTAQVQAYKANGQPLGVYTFTVVPG</sequence>
<keyword evidence="1" id="KW-0732">Signal</keyword>